<dbReference type="InterPro" id="IPR000182">
    <property type="entry name" value="GNAT_dom"/>
</dbReference>
<comment type="caution">
    <text evidence="2">The sequence shown here is derived from an EMBL/GenBank/DDBJ whole genome shotgun (WGS) entry which is preliminary data.</text>
</comment>
<proteinExistence type="predicted"/>
<sequence length="171" mass="19212">MSEVRVRLAGEADRPVAERLWLMFCHDMSGFQGRLPNADGTFRSDRLHAAFTDPDRAPYLVTYGEHPVGLATVRGLGGPVRVLSGFFVVRGARRTGIGLRAVREVLARYPGAWEVAFQDVNVTAVRFWRRVASEIAGEAWKEEPRPVPDLPPDRWISFTVPERAHPDEGQY</sequence>
<protein>
    <submittedName>
        <fullName evidence="2">Putative acetyltransferase</fullName>
    </submittedName>
</protein>
<dbReference type="InterPro" id="IPR016181">
    <property type="entry name" value="Acyl_CoA_acyltransferase"/>
</dbReference>
<evidence type="ECO:0000313" key="3">
    <source>
        <dbReference type="Proteomes" id="UP000552644"/>
    </source>
</evidence>
<keyword evidence="3" id="KW-1185">Reference proteome</keyword>
<dbReference type="AlphaFoldDB" id="A0A7W7QWM1"/>
<name>A0A7W7QWM1_9ACTN</name>
<dbReference type="Pfam" id="PF00583">
    <property type="entry name" value="Acetyltransf_1"/>
    <property type="match status" value="1"/>
</dbReference>
<dbReference type="PROSITE" id="PS51186">
    <property type="entry name" value="GNAT"/>
    <property type="match status" value="1"/>
</dbReference>
<reference evidence="2 3" key="1">
    <citation type="submission" date="2020-08" db="EMBL/GenBank/DDBJ databases">
        <title>Genomic Encyclopedia of Type Strains, Phase III (KMG-III): the genomes of soil and plant-associated and newly described type strains.</title>
        <authorList>
            <person name="Whitman W."/>
        </authorList>
    </citation>
    <scope>NUCLEOTIDE SEQUENCE [LARGE SCALE GENOMIC DNA]</scope>
    <source>
        <strain evidence="2 3">CECT 8840</strain>
    </source>
</reference>
<evidence type="ECO:0000259" key="1">
    <source>
        <dbReference type="PROSITE" id="PS51186"/>
    </source>
</evidence>
<keyword evidence="2" id="KW-0808">Transferase</keyword>
<gene>
    <name evidence="2" type="ORF">FHS44_008067</name>
</gene>
<organism evidence="2 3">
    <name type="scientific">Streptosporangium saharense</name>
    <dbReference type="NCBI Taxonomy" id="1706840"/>
    <lineage>
        <taxon>Bacteria</taxon>
        <taxon>Bacillati</taxon>
        <taxon>Actinomycetota</taxon>
        <taxon>Actinomycetes</taxon>
        <taxon>Streptosporangiales</taxon>
        <taxon>Streptosporangiaceae</taxon>
        <taxon>Streptosporangium</taxon>
    </lineage>
</organism>
<dbReference type="SUPFAM" id="SSF55729">
    <property type="entry name" value="Acyl-CoA N-acyltransferases (Nat)"/>
    <property type="match status" value="1"/>
</dbReference>
<dbReference type="GO" id="GO:0016747">
    <property type="term" value="F:acyltransferase activity, transferring groups other than amino-acyl groups"/>
    <property type="evidence" value="ECO:0007669"/>
    <property type="project" value="InterPro"/>
</dbReference>
<accession>A0A7W7QWM1</accession>
<dbReference type="RefSeq" id="WP_184725682.1">
    <property type="nucleotide sequence ID" value="NZ_JACHJP010000020.1"/>
</dbReference>
<dbReference type="EMBL" id="JACHJP010000020">
    <property type="protein sequence ID" value="MBB4920914.1"/>
    <property type="molecule type" value="Genomic_DNA"/>
</dbReference>
<dbReference type="Gene3D" id="3.40.630.30">
    <property type="match status" value="1"/>
</dbReference>
<dbReference type="Proteomes" id="UP000552644">
    <property type="component" value="Unassembled WGS sequence"/>
</dbReference>
<evidence type="ECO:0000313" key="2">
    <source>
        <dbReference type="EMBL" id="MBB4920914.1"/>
    </source>
</evidence>
<feature type="domain" description="N-acetyltransferase" evidence="1">
    <location>
        <begin position="4"/>
        <end position="161"/>
    </location>
</feature>